<dbReference type="EC" id="2.7.13.3" evidence="2"/>
<proteinExistence type="predicted"/>
<dbReference type="InterPro" id="IPR003661">
    <property type="entry name" value="HisK_dim/P_dom"/>
</dbReference>
<dbReference type="Proteomes" id="UP000830583">
    <property type="component" value="Chromosome"/>
</dbReference>
<accession>A0ABY4KF73</accession>
<evidence type="ECO:0000259" key="8">
    <source>
        <dbReference type="PROSITE" id="PS50109"/>
    </source>
</evidence>
<dbReference type="SUPFAM" id="SSF55874">
    <property type="entry name" value="ATPase domain of HSP90 chaperone/DNA topoisomerase II/histidine kinase"/>
    <property type="match status" value="1"/>
</dbReference>
<gene>
    <name evidence="10" type="ORF">M0M57_01160</name>
</gene>
<dbReference type="SMART" id="SM00448">
    <property type="entry name" value="REC"/>
    <property type="match status" value="1"/>
</dbReference>
<evidence type="ECO:0000313" key="11">
    <source>
        <dbReference type="Proteomes" id="UP000830583"/>
    </source>
</evidence>
<feature type="modified residue" description="4-aspartylphosphate" evidence="6">
    <location>
        <position position="763"/>
    </location>
</feature>
<dbReference type="SUPFAM" id="SSF52172">
    <property type="entry name" value="CheY-like"/>
    <property type="match status" value="1"/>
</dbReference>
<dbReference type="InterPro" id="IPR001789">
    <property type="entry name" value="Sig_transdc_resp-reg_receiver"/>
</dbReference>
<dbReference type="InterPro" id="IPR018060">
    <property type="entry name" value="HTH_AraC"/>
</dbReference>
<dbReference type="InterPro" id="IPR005467">
    <property type="entry name" value="His_kinase_dom"/>
</dbReference>
<dbReference type="InterPro" id="IPR003594">
    <property type="entry name" value="HATPase_dom"/>
</dbReference>
<dbReference type="PRINTS" id="PR00344">
    <property type="entry name" value="BCTRLSENSOR"/>
</dbReference>
<evidence type="ECO:0000256" key="2">
    <source>
        <dbReference type="ARBA" id="ARBA00012438"/>
    </source>
</evidence>
<dbReference type="InterPro" id="IPR009057">
    <property type="entry name" value="Homeodomain-like_sf"/>
</dbReference>
<dbReference type="InterPro" id="IPR036890">
    <property type="entry name" value="HATPase_C_sf"/>
</dbReference>
<dbReference type="InterPro" id="IPR019734">
    <property type="entry name" value="TPR_rpt"/>
</dbReference>
<dbReference type="Pfam" id="PF00512">
    <property type="entry name" value="HisKA"/>
    <property type="match status" value="1"/>
</dbReference>
<feature type="domain" description="Histidine kinase" evidence="8">
    <location>
        <begin position="476"/>
        <end position="687"/>
    </location>
</feature>
<dbReference type="SMART" id="SM00387">
    <property type="entry name" value="HATPase_c"/>
    <property type="match status" value="1"/>
</dbReference>
<dbReference type="Pfam" id="PF13181">
    <property type="entry name" value="TPR_8"/>
    <property type="match status" value="1"/>
</dbReference>
<dbReference type="SMART" id="SM00342">
    <property type="entry name" value="HTH_ARAC"/>
    <property type="match status" value="1"/>
</dbReference>
<feature type="domain" description="HTH araC/xylS-type" evidence="7">
    <location>
        <begin position="862"/>
        <end position="961"/>
    </location>
</feature>
<reference evidence="10" key="1">
    <citation type="submission" date="2022-04" db="EMBL/GenBank/DDBJ databases">
        <title>Consumption of N2O by Flavobacterium azooxidireducens sp. nov. isolated from Decomposing Leaf Litter of Phragmites australis (Cav.).</title>
        <authorList>
            <person name="Behrendt U."/>
            <person name="Spanner T."/>
            <person name="Augustin J."/>
            <person name="Horn M.A."/>
            <person name="Kolb S."/>
            <person name="Ulrich A."/>
        </authorList>
    </citation>
    <scope>NUCLEOTIDE SEQUENCE</scope>
    <source>
        <strain evidence="10">IGB 4-14</strain>
    </source>
</reference>
<dbReference type="CDD" id="cd00082">
    <property type="entry name" value="HisKA"/>
    <property type="match status" value="1"/>
</dbReference>
<dbReference type="InterPro" id="IPR004358">
    <property type="entry name" value="Sig_transdc_His_kin-like_C"/>
</dbReference>
<comment type="catalytic activity">
    <reaction evidence="1">
        <text>ATP + protein L-histidine = ADP + protein N-phospho-L-histidine.</text>
        <dbReference type="EC" id="2.7.13.3"/>
    </reaction>
</comment>
<keyword evidence="5" id="KW-0804">Transcription</keyword>
<evidence type="ECO:0000256" key="1">
    <source>
        <dbReference type="ARBA" id="ARBA00000085"/>
    </source>
</evidence>
<dbReference type="Pfam" id="PF02518">
    <property type="entry name" value="HATPase_c"/>
    <property type="match status" value="1"/>
</dbReference>
<dbReference type="Pfam" id="PF00072">
    <property type="entry name" value="Response_reg"/>
    <property type="match status" value="1"/>
</dbReference>
<dbReference type="SUPFAM" id="SSF48452">
    <property type="entry name" value="TPR-like"/>
    <property type="match status" value="2"/>
</dbReference>
<organism evidence="10 11">
    <name type="scientific">Flavobacterium azooxidireducens</name>
    <dbReference type="NCBI Taxonomy" id="1871076"/>
    <lineage>
        <taxon>Bacteria</taxon>
        <taxon>Pseudomonadati</taxon>
        <taxon>Bacteroidota</taxon>
        <taxon>Flavobacteriia</taxon>
        <taxon>Flavobacteriales</taxon>
        <taxon>Flavobacteriaceae</taxon>
        <taxon>Flavobacterium</taxon>
    </lineage>
</organism>
<dbReference type="PANTHER" id="PTHR43547:SF2">
    <property type="entry name" value="HYBRID SIGNAL TRANSDUCTION HISTIDINE KINASE C"/>
    <property type="match status" value="1"/>
</dbReference>
<dbReference type="Gene3D" id="3.30.565.10">
    <property type="entry name" value="Histidine kinase-like ATPase, C-terminal domain"/>
    <property type="match status" value="1"/>
</dbReference>
<dbReference type="Gene3D" id="1.10.10.60">
    <property type="entry name" value="Homeodomain-like"/>
    <property type="match status" value="1"/>
</dbReference>
<evidence type="ECO:0000259" key="7">
    <source>
        <dbReference type="PROSITE" id="PS01124"/>
    </source>
</evidence>
<dbReference type="SUPFAM" id="SSF47384">
    <property type="entry name" value="Homodimeric domain of signal transducing histidine kinase"/>
    <property type="match status" value="1"/>
</dbReference>
<dbReference type="EMBL" id="CP096205">
    <property type="protein sequence ID" value="UPQ79460.1"/>
    <property type="molecule type" value="Genomic_DNA"/>
</dbReference>
<protein>
    <recommendedName>
        <fullName evidence="2">histidine kinase</fullName>
        <ecNumber evidence="2">2.7.13.3</ecNumber>
    </recommendedName>
</protein>
<evidence type="ECO:0000256" key="6">
    <source>
        <dbReference type="PROSITE-ProRule" id="PRU00169"/>
    </source>
</evidence>
<name>A0ABY4KF73_9FLAO</name>
<evidence type="ECO:0000259" key="9">
    <source>
        <dbReference type="PROSITE" id="PS50110"/>
    </source>
</evidence>
<dbReference type="Gene3D" id="1.25.40.10">
    <property type="entry name" value="Tetratricopeptide repeat domain"/>
    <property type="match status" value="1"/>
</dbReference>
<evidence type="ECO:0000313" key="10">
    <source>
        <dbReference type="EMBL" id="UPQ79460.1"/>
    </source>
</evidence>
<evidence type="ECO:0000256" key="3">
    <source>
        <dbReference type="ARBA" id="ARBA00022553"/>
    </source>
</evidence>
<evidence type="ECO:0000256" key="4">
    <source>
        <dbReference type="ARBA" id="ARBA00023015"/>
    </source>
</evidence>
<dbReference type="SUPFAM" id="SSF46689">
    <property type="entry name" value="Homeodomain-like"/>
    <property type="match status" value="1"/>
</dbReference>
<dbReference type="PROSITE" id="PS50109">
    <property type="entry name" value="HIS_KIN"/>
    <property type="match status" value="1"/>
</dbReference>
<dbReference type="InterPro" id="IPR011990">
    <property type="entry name" value="TPR-like_helical_dom_sf"/>
</dbReference>
<keyword evidence="3 6" id="KW-0597">Phosphoprotein</keyword>
<dbReference type="InterPro" id="IPR011006">
    <property type="entry name" value="CheY-like_superfamily"/>
</dbReference>
<keyword evidence="4" id="KW-0805">Transcription regulation</keyword>
<evidence type="ECO:0000256" key="5">
    <source>
        <dbReference type="ARBA" id="ARBA00023163"/>
    </source>
</evidence>
<dbReference type="InterPro" id="IPR036097">
    <property type="entry name" value="HisK_dim/P_sf"/>
</dbReference>
<dbReference type="SMART" id="SM00028">
    <property type="entry name" value="TPR"/>
    <property type="match status" value="5"/>
</dbReference>
<dbReference type="RefSeq" id="WP_248434604.1">
    <property type="nucleotide sequence ID" value="NZ_CP096205.1"/>
</dbReference>
<keyword evidence="11" id="KW-1185">Reference proteome</keyword>
<dbReference type="PANTHER" id="PTHR43547">
    <property type="entry name" value="TWO-COMPONENT HISTIDINE KINASE"/>
    <property type="match status" value="1"/>
</dbReference>
<dbReference type="PROSITE" id="PS50110">
    <property type="entry name" value="RESPONSE_REGULATORY"/>
    <property type="match status" value="1"/>
</dbReference>
<dbReference type="Gene3D" id="3.40.50.2300">
    <property type="match status" value="1"/>
</dbReference>
<sequence length="961" mass="110877">MKKAYLLLFFICSFSYGQYEKEIDSLTKIISSKKDNLEKSKAYDVLIQLYLDIDLKIAKKHIQSLYDLNKNSNCIECEIIADLNNGYYHDMLAENEKSIQYFERCSQNCLKINDYQNYELAQMQIAQDYIALHNHEKAELVLNNVINFSKKHNLKDNLYFLYYLKGTLNADRSYYKLGLENYILAEKTLLKTKPEDLRTQIDIINMIGVIYSNIENHNKAREYNNKAIKIAEKLNDMSIKMNVIRNRGFIESTAKNYTAALPYLLEAYEYHSETNNINLKGMGAYFLGRCYYELKNYTKSLEYSNEAIKIYENSQNNIDYARALNNRARIDLKFNKLDEAKEDIELSKSLMKNKQSRNYIEILTTEIDYLVKSNNLKEAITSINSRDSLNTILKNKTDLTNLNELQTIYETEKKEQQIKLLSTQNELAEKQKYIYIGLLGLLVILGTSLFYGYRNKIKTAQKLNELNELKSRFFANISHEFRTPLTLIKSPVQSLQAEISNESQKSKLDLIDKNSNRMLDLVDQLLELSKLDSGKLQLILKEGNIGLFLNSIVESFSFQAKENKLSFTSTIEKNSENHHFDKDVIEKIVTNLLSNAIKYTSENEKVSFQSKIENNQLQLVVSNSGSKIKKEEINKLFERFYQKKENHQGVGIGLALVKELVELYKGKIETNVENGILSFTVLLPLEKSNQNAIVVTKETTHSLNDQNTNESELPILLLVDDNQDVRTILKDIFKENYQIIEAADGEQALKIAKKEIPDCIISDVMMPKMDGFEFTKQIKTNELTSFIPVILLTAKTSDEAHLEGLKSTADAFLTKPFNNEIVKATVLQLIEERKKLHIRYSQELVLRPVDIVINSVEEKFIEKLQLILNKELANSEFSSDDFAASIGMSRMQLHRKLKSLLGVSTSEFLRNERLKASTELLKKGKANISEIAYSVGFNDVSYFSKCFKEMYHCTPTEYMEK</sequence>
<dbReference type="SMART" id="SM00388">
    <property type="entry name" value="HisKA"/>
    <property type="match status" value="1"/>
</dbReference>
<dbReference type="Gene3D" id="1.10.287.130">
    <property type="match status" value="1"/>
</dbReference>
<feature type="domain" description="Response regulatory" evidence="9">
    <location>
        <begin position="715"/>
        <end position="830"/>
    </location>
</feature>
<dbReference type="Pfam" id="PF13424">
    <property type="entry name" value="TPR_12"/>
    <property type="match status" value="1"/>
</dbReference>
<dbReference type="PROSITE" id="PS01124">
    <property type="entry name" value="HTH_ARAC_FAMILY_2"/>
    <property type="match status" value="1"/>
</dbReference>
<dbReference type="Pfam" id="PF12833">
    <property type="entry name" value="HTH_18"/>
    <property type="match status" value="1"/>
</dbReference>